<comment type="caution">
    <text evidence="5">The sequence shown here is derived from an EMBL/GenBank/DDBJ whole genome shotgun (WGS) entry which is preliminary data.</text>
</comment>
<evidence type="ECO:0000256" key="1">
    <source>
        <dbReference type="ARBA" id="ARBA00022741"/>
    </source>
</evidence>
<evidence type="ECO:0000313" key="6">
    <source>
        <dbReference type="Proteomes" id="UP000011777"/>
    </source>
</evidence>
<dbReference type="OrthoDB" id="27435at2759"/>
<keyword evidence="6" id="KW-1185">Reference proteome</keyword>
<dbReference type="CDD" id="cd19503">
    <property type="entry name" value="RecA-like_CDC48_NLV2_r1-like"/>
    <property type="match status" value="1"/>
</dbReference>
<dbReference type="Pfam" id="PF00004">
    <property type="entry name" value="AAA"/>
    <property type="match status" value="2"/>
</dbReference>
<dbReference type="Pfam" id="PF17862">
    <property type="entry name" value="AAA_lid_3"/>
    <property type="match status" value="2"/>
</dbReference>
<keyword evidence="2" id="KW-0067">ATP-binding</keyword>
<dbReference type="STRING" id="1245528.M3JYT2"/>
<dbReference type="GO" id="GO:0016887">
    <property type="term" value="F:ATP hydrolysis activity"/>
    <property type="evidence" value="ECO:0007669"/>
    <property type="project" value="InterPro"/>
</dbReference>
<dbReference type="PANTHER" id="PTHR23077:SF27">
    <property type="entry name" value="ATPASE FAMILY GENE 2 PROTEIN HOMOLOG A"/>
    <property type="match status" value="1"/>
</dbReference>
<reference evidence="5 6" key="1">
    <citation type="submission" date="2013-02" db="EMBL/GenBank/DDBJ databases">
        <title>Genome sequence of Candida maltosa Xu316, a potential industrial strain for xylitol and ethanol production.</title>
        <authorList>
            <person name="Yu J."/>
            <person name="Wang Q."/>
            <person name="Geng X."/>
            <person name="Bao W."/>
            <person name="He P."/>
            <person name="Cai J."/>
        </authorList>
    </citation>
    <scope>NUCLEOTIDE SEQUENCE [LARGE SCALE GENOMIC DNA]</scope>
    <source>
        <strain evidence="6">Xu316</strain>
    </source>
</reference>
<dbReference type="SMART" id="SM00382">
    <property type="entry name" value="AAA"/>
    <property type="match status" value="2"/>
</dbReference>
<dbReference type="FunFam" id="1.10.8.60:FF:000157">
    <property type="entry name" value="AAA family ATPase"/>
    <property type="match status" value="1"/>
</dbReference>
<dbReference type="InterPro" id="IPR050168">
    <property type="entry name" value="AAA_ATPase_domain"/>
</dbReference>
<dbReference type="FunFam" id="3.40.50.300:FF:001721">
    <property type="entry name" value="AAA family ATPase, putative"/>
    <property type="match status" value="1"/>
</dbReference>
<dbReference type="PRINTS" id="PR00830">
    <property type="entry name" value="ENDOLAPTASE"/>
</dbReference>
<dbReference type="Gene3D" id="1.10.8.60">
    <property type="match status" value="2"/>
</dbReference>
<dbReference type="InterPro" id="IPR003960">
    <property type="entry name" value="ATPase_AAA_CS"/>
</dbReference>
<name>M3JYT2_CANMX</name>
<dbReference type="PROSITE" id="PS00674">
    <property type="entry name" value="AAA"/>
    <property type="match status" value="2"/>
</dbReference>
<organism evidence="5 6">
    <name type="scientific">Candida maltosa (strain Xu316)</name>
    <name type="common">Yeast</name>
    <dbReference type="NCBI Taxonomy" id="1245528"/>
    <lineage>
        <taxon>Eukaryota</taxon>
        <taxon>Fungi</taxon>
        <taxon>Dikarya</taxon>
        <taxon>Ascomycota</taxon>
        <taxon>Saccharomycotina</taxon>
        <taxon>Pichiomycetes</taxon>
        <taxon>Debaryomycetaceae</taxon>
        <taxon>Candida/Lodderomyces clade</taxon>
        <taxon>Candida</taxon>
    </lineage>
</organism>
<gene>
    <name evidence="5" type="ORF">G210_1359</name>
</gene>
<dbReference type="eggNOG" id="KOG0730">
    <property type="taxonomic scope" value="Eukaryota"/>
</dbReference>
<feature type="domain" description="AAA+ ATPase" evidence="4">
    <location>
        <begin position="261"/>
        <end position="399"/>
    </location>
</feature>
<feature type="domain" description="AAA+ ATPase" evidence="4">
    <location>
        <begin position="531"/>
        <end position="668"/>
    </location>
</feature>
<evidence type="ECO:0000256" key="2">
    <source>
        <dbReference type="ARBA" id="ARBA00022840"/>
    </source>
</evidence>
<proteinExistence type="predicted"/>
<dbReference type="Gene3D" id="3.40.50.300">
    <property type="entry name" value="P-loop containing nucleotide triphosphate hydrolases"/>
    <property type="match status" value="2"/>
</dbReference>
<dbReference type="InterPro" id="IPR003959">
    <property type="entry name" value="ATPase_AAA_core"/>
</dbReference>
<accession>M3JYT2</accession>
<dbReference type="PANTHER" id="PTHR23077">
    <property type="entry name" value="AAA-FAMILY ATPASE"/>
    <property type="match status" value="1"/>
</dbReference>
<dbReference type="InterPro" id="IPR027417">
    <property type="entry name" value="P-loop_NTPase"/>
</dbReference>
<dbReference type="OMA" id="DRHIYVA"/>
<dbReference type="CDD" id="cd19511">
    <property type="entry name" value="RecA-like_CDC48_r2-like"/>
    <property type="match status" value="1"/>
</dbReference>
<evidence type="ECO:0000256" key="3">
    <source>
        <dbReference type="SAM" id="MobiDB-lite"/>
    </source>
</evidence>
<keyword evidence="1" id="KW-0547">Nucleotide-binding</keyword>
<dbReference type="FunFam" id="1.10.8.60:FF:000132">
    <property type="entry name" value="AAA family ATPase"/>
    <property type="match status" value="1"/>
</dbReference>
<protein>
    <submittedName>
        <fullName evidence="5">ATPase of the CDC48/PAS1/SEC18 (AAA) family, putative</fullName>
    </submittedName>
</protein>
<feature type="region of interest" description="Disordered" evidence="3">
    <location>
        <begin position="1"/>
        <end position="23"/>
    </location>
</feature>
<dbReference type="Proteomes" id="UP000011777">
    <property type="component" value="Unassembled WGS sequence"/>
</dbReference>
<dbReference type="InterPro" id="IPR003593">
    <property type="entry name" value="AAA+_ATPase"/>
</dbReference>
<dbReference type="AlphaFoldDB" id="M3JYT2"/>
<dbReference type="SUPFAM" id="SSF52540">
    <property type="entry name" value="P-loop containing nucleoside triphosphate hydrolases"/>
    <property type="match status" value="2"/>
</dbReference>
<evidence type="ECO:0000259" key="4">
    <source>
        <dbReference type="SMART" id="SM00382"/>
    </source>
</evidence>
<dbReference type="HOGENOM" id="CLU_000688_12_3_1"/>
<dbReference type="GO" id="GO:0005524">
    <property type="term" value="F:ATP binding"/>
    <property type="evidence" value="ECO:0007669"/>
    <property type="project" value="UniProtKB-KW"/>
</dbReference>
<dbReference type="InterPro" id="IPR041569">
    <property type="entry name" value="AAA_lid_3"/>
</dbReference>
<dbReference type="FunFam" id="3.40.50.300:FF:000012">
    <property type="entry name" value="Transitional endoplasmic reticulum ATPase"/>
    <property type="match status" value="1"/>
</dbReference>
<sequence length="763" mass="83064">MSSKSSSSSKKKTNGVSTPEPAPAKKIKIPKAFIVRPNVLTTFKTVANVYINPEIFTAMELANGNLVHIASNDGGSAGILASVYSSNDIIDKNVVTISFPYRQLGGFLLGDRVEIVKYLNQPQYAKDVSINTATQSMDEIKNALIDVGMVYPGLKLSINNEDITIVGINDGLEASMDKLNIKDDQASLLHTVAPAYLFTPSTTINLTESATTPSRSKYPNLPQLVTYEQVGGLSKQIELLKSTIELPLNNPTLFSDFGISPPRGILLHGPPGTGKTMLLRCVANTITDAHVLTINGPSIVSKYLGETENAIRDIFNEAKKFQPSIIFMDEIDSLVPSRNSDDSGETESRVVAQLLTMMDGMGDTGQIVVVGATNRPNAIDSALRRPGRFDQEVEIGIPDVEAREEILQKLFARMNSEKCKLTKEEITKIAAKTHGYVGADLTALCRESVMKAINRGLTSNIPQNKIKVIEEDVDHALPEIRPSAMREVFLEMPKVYWTDIGGQHELKQKLMEVVQLPLEASESFKNLGVSSPKGVLLYGPPGCSKTLTAKALATESGLNFLAVKGPEIFNKYVGESERTIREIFRKARAASPSIIFFDEIDAIAGDRDGDSTTTAASNVLTSLLNEIDGVEELKGVVIVGATNKPTEIDPALLRPGRLDRHIYVAPPDYEARLQILEKCTRKFNLDKNDVNLATFAELTDGCSGAEVTLLCQEAGLAAIMENKDASSVTKKHFDHALKGISKGITPEMLQYYETFSKKSGLNL</sequence>
<evidence type="ECO:0000313" key="5">
    <source>
        <dbReference type="EMBL" id="EMG48135.1"/>
    </source>
</evidence>
<dbReference type="EMBL" id="AOGT01001236">
    <property type="protein sequence ID" value="EMG48135.1"/>
    <property type="molecule type" value="Genomic_DNA"/>
</dbReference>
<dbReference type="GO" id="GO:0005737">
    <property type="term" value="C:cytoplasm"/>
    <property type="evidence" value="ECO:0007669"/>
    <property type="project" value="TreeGrafter"/>
</dbReference>